<dbReference type="EMBL" id="CP124755">
    <property type="protein sequence ID" value="WGZ91778.1"/>
    <property type="molecule type" value="Genomic_DNA"/>
</dbReference>
<evidence type="ECO:0000256" key="1">
    <source>
        <dbReference type="SAM" id="SignalP"/>
    </source>
</evidence>
<feature type="chain" id="PRO_5041669221" evidence="1">
    <location>
        <begin position="24"/>
        <end position="175"/>
    </location>
</feature>
<dbReference type="KEGG" id="tdu:QJT80_04700"/>
<dbReference type="Gene3D" id="2.40.128.270">
    <property type="match status" value="1"/>
</dbReference>
<name>A0AA95H9U3_9GAMM</name>
<accession>A0AA95H9U3</accession>
<dbReference type="AlphaFoldDB" id="A0AA95H9U3"/>
<reference evidence="3" key="1">
    <citation type="journal article" date="2023" name="Int. J. Mol. Sci.">
        <title>Metagenomics Revealed a New Genus 'Candidatus Thiocaldithrix dubininis' gen. nov., sp. nov. and a New Species 'Candidatus Thiothrix putei' sp. nov. in the Family Thiotrichaceae, Some Members of Which Have Traits of Both Na+- and H+-Motive Energetics.</title>
        <authorList>
            <person name="Ravin N.V."/>
            <person name="Muntyan M.S."/>
            <person name="Smolyakov D.D."/>
            <person name="Rudenko T.S."/>
            <person name="Beletsky A.V."/>
            <person name="Mardanov A.V."/>
            <person name="Grabovich M.Y."/>
        </authorList>
    </citation>
    <scope>NUCLEOTIDE SEQUENCE</scope>
    <source>
        <strain evidence="3">GKL-01</strain>
    </source>
</reference>
<dbReference type="InterPro" id="IPR038670">
    <property type="entry name" value="HslJ-like_sf"/>
</dbReference>
<dbReference type="Proteomes" id="UP001300672">
    <property type="component" value="Chromosome"/>
</dbReference>
<gene>
    <name evidence="3" type="ORF">QJT80_04700</name>
</gene>
<organism evidence="3">
    <name type="scientific">Candidatus Thiocaldithrix dubininis</name>
    <dbReference type="NCBI Taxonomy" id="3080823"/>
    <lineage>
        <taxon>Bacteria</taxon>
        <taxon>Pseudomonadati</taxon>
        <taxon>Pseudomonadota</taxon>
        <taxon>Gammaproteobacteria</taxon>
        <taxon>Thiotrichales</taxon>
        <taxon>Thiotrichaceae</taxon>
        <taxon>Candidatus Thiocaldithrix</taxon>
    </lineage>
</organism>
<sequence>MRNYSLWLTVLCSYLLITTPVFAENKDTKMTETGSKVSRITQRKDNVVCLMPDKFHRILDGSFWHLTKLQTETPPLSLDITLSFHNGTASGYAGCNSYAASFVSPTETLFGIRDLETTKRKCAKEVCPAFESGATWEEKYLALLPKMTKMEKTAQQLVLKDEDDKSSLVFEALKP</sequence>
<dbReference type="InterPro" id="IPR005184">
    <property type="entry name" value="DUF306_Meta_HslJ"/>
</dbReference>
<evidence type="ECO:0000259" key="2">
    <source>
        <dbReference type="Pfam" id="PF03724"/>
    </source>
</evidence>
<keyword evidence="1" id="KW-0732">Signal</keyword>
<feature type="signal peptide" evidence="1">
    <location>
        <begin position="1"/>
        <end position="23"/>
    </location>
</feature>
<protein>
    <submittedName>
        <fullName evidence="3">META domain-containing protein</fullName>
    </submittedName>
</protein>
<feature type="domain" description="DUF306" evidence="2">
    <location>
        <begin position="59"/>
        <end position="171"/>
    </location>
</feature>
<evidence type="ECO:0000313" key="3">
    <source>
        <dbReference type="EMBL" id="WGZ91778.1"/>
    </source>
</evidence>
<dbReference type="Pfam" id="PF03724">
    <property type="entry name" value="META"/>
    <property type="match status" value="1"/>
</dbReference>
<proteinExistence type="predicted"/>
<reference evidence="3" key="2">
    <citation type="submission" date="2023-04" db="EMBL/GenBank/DDBJ databases">
        <authorList>
            <person name="Beletskiy A.V."/>
            <person name="Mardanov A.V."/>
            <person name="Ravin N.V."/>
        </authorList>
    </citation>
    <scope>NUCLEOTIDE SEQUENCE</scope>
    <source>
        <strain evidence="3">GKL-01</strain>
    </source>
</reference>